<evidence type="ECO:0000256" key="2">
    <source>
        <dbReference type="ARBA" id="ARBA00022801"/>
    </source>
</evidence>
<comment type="similarity">
    <text evidence="5">Belongs to the DEAD box helicase family.</text>
</comment>
<dbReference type="PROSITE" id="PS51194">
    <property type="entry name" value="HELICASE_CTER"/>
    <property type="match status" value="1"/>
</dbReference>
<protein>
    <submittedName>
        <fullName evidence="11">ATP-dependent RNA helicase RhlE</fullName>
        <ecNumber evidence="11">3.6.4.13</ecNumber>
    </submittedName>
</protein>
<evidence type="ECO:0000256" key="3">
    <source>
        <dbReference type="ARBA" id="ARBA00022806"/>
    </source>
</evidence>
<evidence type="ECO:0000256" key="7">
    <source>
        <dbReference type="SAM" id="MobiDB-lite"/>
    </source>
</evidence>
<dbReference type="CDD" id="cd00268">
    <property type="entry name" value="DEADc"/>
    <property type="match status" value="1"/>
</dbReference>
<dbReference type="PROSITE" id="PS51192">
    <property type="entry name" value="HELICASE_ATP_BIND_1"/>
    <property type="match status" value="1"/>
</dbReference>
<organism evidence="11 12">
    <name type="scientific">Parvicella tangerina</name>
    <dbReference type="NCBI Taxonomy" id="2829795"/>
    <lineage>
        <taxon>Bacteria</taxon>
        <taxon>Pseudomonadati</taxon>
        <taxon>Bacteroidota</taxon>
        <taxon>Flavobacteriia</taxon>
        <taxon>Flavobacteriales</taxon>
        <taxon>Parvicellaceae</taxon>
        <taxon>Parvicella</taxon>
    </lineage>
</organism>
<feature type="domain" description="Helicase ATP-binding" evidence="8">
    <location>
        <begin position="78"/>
        <end position="248"/>
    </location>
</feature>
<dbReference type="CDD" id="cd18787">
    <property type="entry name" value="SF2_C_DEAD"/>
    <property type="match status" value="1"/>
</dbReference>
<dbReference type="PANTHER" id="PTHR47959:SF13">
    <property type="entry name" value="ATP-DEPENDENT RNA HELICASE RHLE"/>
    <property type="match status" value="1"/>
</dbReference>
<feature type="region of interest" description="Disordered" evidence="7">
    <location>
        <begin position="1"/>
        <end position="26"/>
    </location>
</feature>
<evidence type="ECO:0000259" key="8">
    <source>
        <dbReference type="PROSITE" id="PS51192"/>
    </source>
</evidence>
<dbReference type="InterPro" id="IPR027417">
    <property type="entry name" value="P-loop_NTPase"/>
</dbReference>
<feature type="compositionally biased region" description="Basic residues" evidence="7">
    <location>
        <begin position="1"/>
        <end position="23"/>
    </location>
</feature>
<dbReference type="InterPro" id="IPR011545">
    <property type="entry name" value="DEAD/DEAH_box_helicase_dom"/>
</dbReference>
<evidence type="ECO:0000256" key="4">
    <source>
        <dbReference type="ARBA" id="ARBA00022840"/>
    </source>
</evidence>
<dbReference type="EC" id="3.6.4.13" evidence="11"/>
<evidence type="ECO:0000256" key="6">
    <source>
        <dbReference type="PROSITE-ProRule" id="PRU00552"/>
    </source>
</evidence>
<keyword evidence="2 11" id="KW-0378">Hydrolase</keyword>
<dbReference type="InterPro" id="IPR014001">
    <property type="entry name" value="Helicase_ATP-bd"/>
</dbReference>
<keyword evidence="12" id="KW-1185">Reference proteome</keyword>
<dbReference type="PANTHER" id="PTHR47959">
    <property type="entry name" value="ATP-DEPENDENT RNA HELICASE RHLE-RELATED"/>
    <property type="match status" value="1"/>
</dbReference>
<dbReference type="Gene3D" id="3.40.50.300">
    <property type="entry name" value="P-loop containing nucleotide triphosphate hydrolases"/>
    <property type="match status" value="2"/>
</dbReference>
<dbReference type="Pfam" id="PF00271">
    <property type="entry name" value="Helicase_C"/>
    <property type="match status" value="1"/>
</dbReference>
<dbReference type="GO" id="GO:0016787">
    <property type="term" value="F:hydrolase activity"/>
    <property type="evidence" value="ECO:0007669"/>
    <property type="project" value="UniProtKB-KW"/>
</dbReference>
<dbReference type="SMART" id="SM00487">
    <property type="entry name" value="DEXDc"/>
    <property type="match status" value="1"/>
</dbReference>
<keyword evidence="4" id="KW-0067">ATP-binding</keyword>
<dbReference type="RefSeq" id="WP_258543666.1">
    <property type="nucleotide sequence ID" value="NZ_OU015584.1"/>
</dbReference>
<dbReference type="KEGG" id="ptan:CRYO30217_03494"/>
<feature type="domain" description="Helicase C-terminal" evidence="9">
    <location>
        <begin position="259"/>
        <end position="390"/>
    </location>
</feature>
<evidence type="ECO:0000313" key="12">
    <source>
        <dbReference type="Proteomes" id="UP000683507"/>
    </source>
</evidence>
<dbReference type="GO" id="GO:0005829">
    <property type="term" value="C:cytosol"/>
    <property type="evidence" value="ECO:0007669"/>
    <property type="project" value="TreeGrafter"/>
</dbReference>
<dbReference type="Pfam" id="PF00270">
    <property type="entry name" value="DEAD"/>
    <property type="match status" value="1"/>
</dbReference>
<dbReference type="SMART" id="SM00490">
    <property type="entry name" value="HELICc"/>
    <property type="match status" value="1"/>
</dbReference>
<dbReference type="GO" id="GO:0003724">
    <property type="term" value="F:RNA helicase activity"/>
    <property type="evidence" value="ECO:0007669"/>
    <property type="project" value="UniProtKB-EC"/>
</dbReference>
<reference evidence="11" key="1">
    <citation type="submission" date="2021-04" db="EMBL/GenBank/DDBJ databases">
        <authorList>
            <person name="Rodrigo-Torres L."/>
            <person name="Arahal R. D."/>
            <person name="Lucena T."/>
        </authorList>
    </citation>
    <scope>NUCLEOTIDE SEQUENCE</scope>
    <source>
        <strain evidence="11">AS29M-1</strain>
    </source>
</reference>
<feature type="domain" description="DEAD-box RNA helicase Q" evidence="10">
    <location>
        <begin position="47"/>
        <end position="75"/>
    </location>
</feature>
<dbReference type="Proteomes" id="UP000683507">
    <property type="component" value="Chromosome"/>
</dbReference>
<gene>
    <name evidence="11" type="primary">rhlE_2</name>
    <name evidence="11" type="ORF">CRYO30217_03494</name>
</gene>
<proteinExistence type="inferred from homology"/>
<dbReference type="PROSITE" id="PS51195">
    <property type="entry name" value="Q_MOTIF"/>
    <property type="match status" value="1"/>
</dbReference>
<dbReference type="EMBL" id="OU015584">
    <property type="protein sequence ID" value="CAG5087483.1"/>
    <property type="molecule type" value="Genomic_DNA"/>
</dbReference>
<accession>A0A916NJR8</accession>
<dbReference type="InterPro" id="IPR044742">
    <property type="entry name" value="DEAD/DEAH_RhlB"/>
</dbReference>
<evidence type="ECO:0000259" key="9">
    <source>
        <dbReference type="PROSITE" id="PS51194"/>
    </source>
</evidence>
<name>A0A916NJR8_9FLAO</name>
<dbReference type="InterPro" id="IPR050079">
    <property type="entry name" value="DEAD_box_RNA_helicase"/>
</dbReference>
<sequence>MQKKRHRRRPSGRRPQNRNFRNKKALDPSNFIKQAQPVEEIEFIAPLSFSEMDIHESLKETIAKKGYVNPTEIQSKTYEDLVEGRDVVGIANTGTGKTGAFLIPIIQQLLTNNKKFQTLIVLPTRELALQVEQEFKSITKGMKLYSSTLIGGTNVNKDIAKLRRPNDFIIGTPGRILDMMNQKALRLGGFDILVLDEFDRMLDMGFVKDVQKIAAAMPKRKQTMLFSATIDQTQYDLIEELVDNPFHISVSSGTTSTDSVEQDIVKVGGRDKLGLLTSMLENKEFKKVLIFAETKRTVNKLNQQLRKKGIRTDMIHGDKSQNYRVSALRKFKNSNIQVLIATDVVARGIDISDITHVINYQPPTSMDSYIHRIGRTGRAGKMGHAYTFID</sequence>
<evidence type="ECO:0000256" key="5">
    <source>
        <dbReference type="ARBA" id="ARBA00038437"/>
    </source>
</evidence>
<dbReference type="GO" id="GO:0003676">
    <property type="term" value="F:nucleic acid binding"/>
    <property type="evidence" value="ECO:0007669"/>
    <property type="project" value="InterPro"/>
</dbReference>
<evidence type="ECO:0000313" key="11">
    <source>
        <dbReference type="EMBL" id="CAG5087483.1"/>
    </source>
</evidence>
<keyword evidence="1" id="KW-0547">Nucleotide-binding</keyword>
<dbReference type="InterPro" id="IPR014014">
    <property type="entry name" value="RNA_helicase_DEAD_Q_motif"/>
</dbReference>
<evidence type="ECO:0000259" key="10">
    <source>
        <dbReference type="PROSITE" id="PS51195"/>
    </source>
</evidence>
<feature type="short sequence motif" description="Q motif" evidence="6">
    <location>
        <begin position="47"/>
        <end position="75"/>
    </location>
</feature>
<dbReference type="SUPFAM" id="SSF52540">
    <property type="entry name" value="P-loop containing nucleoside triphosphate hydrolases"/>
    <property type="match status" value="1"/>
</dbReference>
<keyword evidence="3 11" id="KW-0347">Helicase</keyword>
<dbReference type="InterPro" id="IPR001650">
    <property type="entry name" value="Helicase_C-like"/>
</dbReference>
<dbReference type="GO" id="GO:0005524">
    <property type="term" value="F:ATP binding"/>
    <property type="evidence" value="ECO:0007669"/>
    <property type="project" value="UniProtKB-KW"/>
</dbReference>
<dbReference type="AlphaFoldDB" id="A0A916NJR8"/>
<evidence type="ECO:0000256" key="1">
    <source>
        <dbReference type="ARBA" id="ARBA00022741"/>
    </source>
</evidence>